<dbReference type="EMBL" id="JACHWZ010000028">
    <property type="protein sequence ID" value="MBB3063312.1"/>
    <property type="molecule type" value="Genomic_DNA"/>
</dbReference>
<dbReference type="Proteomes" id="UP000535937">
    <property type="component" value="Unassembled WGS sequence"/>
</dbReference>
<feature type="domain" description="RES" evidence="1">
    <location>
        <begin position="18"/>
        <end position="122"/>
    </location>
</feature>
<organism evidence="2 3">
    <name type="scientific">Microbulbifer rhizosphaerae</name>
    <dbReference type="NCBI Taxonomy" id="1562603"/>
    <lineage>
        <taxon>Bacteria</taxon>
        <taxon>Pseudomonadati</taxon>
        <taxon>Pseudomonadota</taxon>
        <taxon>Gammaproteobacteria</taxon>
        <taxon>Cellvibrionales</taxon>
        <taxon>Microbulbiferaceae</taxon>
        <taxon>Microbulbifer</taxon>
    </lineage>
</organism>
<evidence type="ECO:0000259" key="1">
    <source>
        <dbReference type="Pfam" id="PF08808"/>
    </source>
</evidence>
<gene>
    <name evidence="2" type="ORF">FHS09_004170</name>
</gene>
<evidence type="ECO:0000313" key="3">
    <source>
        <dbReference type="Proteomes" id="UP000535937"/>
    </source>
</evidence>
<keyword evidence="3" id="KW-1185">Reference proteome</keyword>
<protein>
    <recommendedName>
        <fullName evidence="1">RES domain-containing protein</fullName>
    </recommendedName>
</protein>
<sequence length="156" mass="16983">MKGLPQAQNRKILYGAIGAGAVPTCLAEIFQNTRFIDRTNKRPCLSAFALTRELELLGLTGPWPTRAGCSMAINSGPRARARRWAQQFYQAYSRIDGILYPSSMYANSPAVAFFERAEDCVPAKPSFHRMLADPALEDALVNIASDIGYGLSGPGV</sequence>
<dbReference type="AlphaFoldDB" id="A0A7W4ZAY7"/>
<accession>A0A7W4ZAY7</accession>
<evidence type="ECO:0000313" key="2">
    <source>
        <dbReference type="EMBL" id="MBB3063312.1"/>
    </source>
</evidence>
<name>A0A7W4ZAY7_9GAMM</name>
<reference evidence="2 3" key="1">
    <citation type="submission" date="2020-08" db="EMBL/GenBank/DDBJ databases">
        <title>Genomic Encyclopedia of Type Strains, Phase III (KMG-III): the genomes of soil and plant-associated and newly described type strains.</title>
        <authorList>
            <person name="Whitman W."/>
        </authorList>
    </citation>
    <scope>NUCLEOTIDE SEQUENCE [LARGE SCALE GENOMIC DNA]</scope>
    <source>
        <strain evidence="2 3">CECT 8799</strain>
    </source>
</reference>
<proteinExistence type="predicted"/>
<comment type="caution">
    <text evidence="2">The sequence shown here is derived from an EMBL/GenBank/DDBJ whole genome shotgun (WGS) entry which is preliminary data.</text>
</comment>
<dbReference type="InterPro" id="IPR014914">
    <property type="entry name" value="RES_dom"/>
</dbReference>
<dbReference type="Pfam" id="PF08808">
    <property type="entry name" value="RES"/>
    <property type="match status" value="1"/>
</dbReference>